<dbReference type="PRINTS" id="PR00793">
    <property type="entry name" value="PROAMNOPTASE"/>
</dbReference>
<dbReference type="PANTHER" id="PTHR43722:SF1">
    <property type="entry name" value="PROLINE IMINOPEPTIDASE"/>
    <property type="match status" value="1"/>
</dbReference>
<keyword evidence="7 8" id="KW-0378">Hydrolase</keyword>
<dbReference type="GO" id="GO:0005737">
    <property type="term" value="C:cytoplasm"/>
    <property type="evidence" value="ECO:0007669"/>
    <property type="project" value="UniProtKB-SubCell"/>
</dbReference>
<comment type="subcellular location">
    <subcellularLocation>
        <location evidence="2 8">Cytoplasm</location>
    </subcellularLocation>
</comment>
<dbReference type="PIRSF" id="PIRSF006431">
    <property type="entry name" value="Pept_S33"/>
    <property type="match status" value="1"/>
</dbReference>
<evidence type="ECO:0000313" key="12">
    <source>
        <dbReference type="EMBL" id="RMI38522.1"/>
    </source>
</evidence>
<gene>
    <name evidence="12" type="primary">pip</name>
    <name evidence="12" type="ORF">EBO15_32670</name>
</gene>
<evidence type="ECO:0000313" key="13">
    <source>
        <dbReference type="Proteomes" id="UP000282674"/>
    </source>
</evidence>
<dbReference type="PANTHER" id="PTHR43722">
    <property type="entry name" value="PROLINE IMINOPEPTIDASE"/>
    <property type="match status" value="1"/>
</dbReference>
<comment type="caution">
    <text evidence="12">The sequence shown here is derived from an EMBL/GenBank/DDBJ whole genome shotgun (WGS) entry which is preliminary data.</text>
</comment>
<dbReference type="Pfam" id="PF00561">
    <property type="entry name" value="Abhydrolase_1"/>
    <property type="match status" value="1"/>
</dbReference>
<dbReference type="RefSeq" id="WP_122198333.1">
    <property type="nucleotide sequence ID" value="NZ_JBHSKC010000014.1"/>
</dbReference>
<evidence type="ECO:0000256" key="3">
    <source>
        <dbReference type="ARBA" id="ARBA00010088"/>
    </source>
</evidence>
<organism evidence="12 13">
    <name type="scientific">Actinomadura harenae</name>
    <dbReference type="NCBI Taxonomy" id="2483351"/>
    <lineage>
        <taxon>Bacteria</taxon>
        <taxon>Bacillati</taxon>
        <taxon>Actinomycetota</taxon>
        <taxon>Actinomycetes</taxon>
        <taxon>Streptosporangiales</taxon>
        <taxon>Thermomonosporaceae</taxon>
        <taxon>Actinomadura</taxon>
    </lineage>
</organism>
<evidence type="ECO:0000256" key="8">
    <source>
        <dbReference type="PIRNR" id="PIRNR006431"/>
    </source>
</evidence>
<dbReference type="AlphaFoldDB" id="A0A3M2LM29"/>
<keyword evidence="13" id="KW-1185">Reference proteome</keyword>
<dbReference type="EC" id="3.4.11.5" evidence="8 10"/>
<feature type="active site" description="Nucleophile" evidence="9">
    <location>
        <position position="103"/>
    </location>
</feature>
<evidence type="ECO:0000256" key="2">
    <source>
        <dbReference type="ARBA" id="ARBA00004496"/>
    </source>
</evidence>
<evidence type="ECO:0000256" key="10">
    <source>
        <dbReference type="RuleBase" id="RU003421"/>
    </source>
</evidence>
<dbReference type="InterPro" id="IPR002410">
    <property type="entry name" value="Peptidase_S33"/>
</dbReference>
<evidence type="ECO:0000256" key="5">
    <source>
        <dbReference type="ARBA" id="ARBA00022490"/>
    </source>
</evidence>
<evidence type="ECO:0000256" key="7">
    <source>
        <dbReference type="ARBA" id="ARBA00022801"/>
    </source>
</evidence>
<dbReference type="InterPro" id="IPR000073">
    <property type="entry name" value="AB_hydrolase_1"/>
</dbReference>
<keyword evidence="6 8" id="KW-0645">Protease</keyword>
<proteinExistence type="inferred from homology"/>
<dbReference type="SUPFAM" id="SSF53474">
    <property type="entry name" value="alpha/beta-Hydrolases"/>
    <property type="match status" value="1"/>
</dbReference>
<evidence type="ECO:0000256" key="9">
    <source>
        <dbReference type="PIRSR" id="PIRSR006431-1"/>
    </source>
</evidence>
<dbReference type="GO" id="GO:0004177">
    <property type="term" value="F:aminopeptidase activity"/>
    <property type="evidence" value="ECO:0007669"/>
    <property type="project" value="UniProtKB-UniRule"/>
</dbReference>
<dbReference type="NCBIfam" id="TIGR01249">
    <property type="entry name" value="pro_imino_pep_1"/>
    <property type="match status" value="1"/>
</dbReference>
<dbReference type="InterPro" id="IPR029058">
    <property type="entry name" value="AB_hydrolase_fold"/>
</dbReference>
<dbReference type="EMBL" id="RFFG01000084">
    <property type="protein sequence ID" value="RMI38522.1"/>
    <property type="molecule type" value="Genomic_DNA"/>
</dbReference>
<feature type="active site" evidence="9">
    <location>
        <position position="258"/>
    </location>
</feature>
<evidence type="ECO:0000256" key="4">
    <source>
        <dbReference type="ARBA" id="ARBA00022438"/>
    </source>
</evidence>
<dbReference type="Gene3D" id="3.40.50.1820">
    <property type="entry name" value="alpha/beta hydrolase"/>
    <property type="match status" value="1"/>
</dbReference>
<dbReference type="GO" id="GO:0006508">
    <property type="term" value="P:proteolysis"/>
    <property type="evidence" value="ECO:0007669"/>
    <property type="project" value="UniProtKB-KW"/>
</dbReference>
<comment type="catalytic activity">
    <reaction evidence="1 8 10">
        <text>Release of N-terminal proline from a peptide.</text>
        <dbReference type="EC" id="3.4.11.5"/>
    </reaction>
</comment>
<keyword evidence="4 8" id="KW-0031">Aminopeptidase</keyword>
<accession>A0A3M2LM29</accession>
<feature type="active site" description="Proton donor" evidence="9">
    <location>
        <position position="285"/>
    </location>
</feature>
<dbReference type="Proteomes" id="UP000282674">
    <property type="component" value="Unassembled WGS sequence"/>
</dbReference>
<evidence type="ECO:0000259" key="11">
    <source>
        <dbReference type="Pfam" id="PF00561"/>
    </source>
</evidence>
<keyword evidence="5 8" id="KW-0963">Cytoplasm</keyword>
<dbReference type="InterPro" id="IPR005944">
    <property type="entry name" value="Pro_iminopeptidase"/>
</dbReference>
<comment type="similarity">
    <text evidence="3 8 10">Belongs to the peptidase S33 family.</text>
</comment>
<evidence type="ECO:0000256" key="6">
    <source>
        <dbReference type="ARBA" id="ARBA00022670"/>
    </source>
</evidence>
<reference evidence="12 13" key="1">
    <citation type="submission" date="2018-10" db="EMBL/GenBank/DDBJ databases">
        <title>Isolation from soil.</title>
        <authorList>
            <person name="Hu J."/>
        </authorList>
    </citation>
    <scope>NUCLEOTIDE SEQUENCE [LARGE SCALE GENOMIC DNA]</scope>
    <source>
        <strain evidence="12 13">NEAU-Ht49</strain>
    </source>
</reference>
<evidence type="ECO:0000256" key="1">
    <source>
        <dbReference type="ARBA" id="ARBA00001585"/>
    </source>
</evidence>
<sequence length="313" mass="34581">MPHLPVSDGNLLYWEAHGTPKGAPAIVLHGGPGSGCGEGWLNFFDLDVHRVHLLDQRNCGRSLPHAAEPEIDLSANTTQHLVADVERLREHLGIDRWTVLGGSWGSTLALAYAEAHPERVTDMVLFSVVTTTHREVDWITRGVARLFPGRWEAFRDGVPEAERDGNLAAAYSRLLHSPDPDVRDKAARDWCTWEDTHVRFGTEFQRSPRYEDPVFRMCFARLVTHYWKNAAFLGEDELLRGASRLAGIPGTLVHGRLDVSSSPDIPWNLARAWPGSELKIVDAGHYGGEDAMAAAVKAALKAPAQVAYITSTE</sequence>
<dbReference type="OrthoDB" id="9796770at2"/>
<feature type="domain" description="AB hydrolase-1" evidence="11">
    <location>
        <begin position="26"/>
        <end position="288"/>
    </location>
</feature>
<protein>
    <recommendedName>
        <fullName evidence="8 10">Proline iminopeptidase</fullName>
        <shortName evidence="8">PIP</shortName>
        <ecNumber evidence="8 10">3.4.11.5</ecNumber>
    </recommendedName>
    <alternativeName>
        <fullName evidence="8">Prolyl aminopeptidase</fullName>
    </alternativeName>
</protein>
<name>A0A3M2LM29_9ACTN</name>